<evidence type="ECO:0008006" key="3">
    <source>
        <dbReference type="Google" id="ProtNLM"/>
    </source>
</evidence>
<organism evidence="1 2">
    <name type="scientific">Candidatus Magasanikbacteria bacterium RIFCSPHIGHO2_02_FULL_47_14</name>
    <dbReference type="NCBI Taxonomy" id="1798680"/>
    <lineage>
        <taxon>Bacteria</taxon>
        <taxon>Candidatus Magasanikiibacteriota</taxon>
    </lineage>
</organism>
<dbReference type="Proteomes" id="UP000176282">
    <property type="component" value="Unassembled WGS sequence"/>
</dbReference>
<dbReference type="STRING" id="1798680.A3J66_03775"/>
<dbReference type="SUPFAM" id="SSF52540">
    <property type="entry name" value="P-loop containing nucleoside triphosphate hydrolases"/>
    <property type="match status" value="1"/>
</dbReference>
<comment type="caution">
    <text evidence="1">The sequence shown here is derived from an EMBL/GenBank/DDBJ whole genome shotgun (WGS) entry which is preliminary data.</text>
</comment>
<accession>A0A1F6M0T6</accession>
<gene>
    <name evidence="1" type="ORF">A3J66_03775</name>
</gene>
<evidence type="ECO:0000313" key="1">
    <source>
        <dbReference type="EMBL" id="OGH65251.1"/>
    </source>
</evidence>
<protein>
    <recommendedName>
        <fullName evidence="3">DNA polymerase III subunit delta</fullName>
    </recommendedName>
</protein>
<dbReference type="EMBL" id="MFQB01000051">
    <property type="protein sequence ID" value="OGH65251.1"/>
    <property type="molecule type" value="Genomic_DNA"/>
</dbReference>
<evidence type="ECO:0000313" key="2">
    <source>
        <dbReference type="Proteomes" id="UP000176282"/>
    </source>
</evidence>
<dbReference type="Gene3D" id="3.40.50.300">
    <property type="entry name" value="P-loop containing nucleotide triphosphate hydrolases"/>
    <property type="match status" value="1"/>
</dbReference>
<dbReference type="GO" id="GO:0006261">
    <property type="term" value="P:DNA-templated DNA replication"/>
    <property type="evidence" value="ECO:0007669"/>
    <property type="project" value="TreeGrafter"/>
</dbReference>
<dbReference type="InterPro" id="IPR050238">
    <property type="entry name" value="DNA_Rep/Repair_Clamp_Loader"/>
</dbReference>
<dbReference type="PANTHER" id="PTHR11669:SF8">
    <property type="entry name" value="DNA POLYMERASE III SUBUNIT DELTA"/>
    <property type="match status" value="1"/>
</dbReference>
<sequence>MDDIVGHNQIRQYLHKLIQDGRVHHAYCFVGPNHVGKQTVAYDIAASLLQTQVEKLSTHPNFLFITTERDEKKEKTRHAIDIGQIRQMISSFSLTQSSGGYQVAIINPAGLLTTAASNALLKTLEEPRKNTVIILIAQSEDELLPTVRSRSHAVRFSPVSQSELEQYAASLGVKSDVALELSESAHGLPGLIKTWIEGPDVFKEFKKQMQDFDDLLGQPLYKKMKFVDIVLADDKDHQEAKEKMIHLLDVWQLVGRQHLYKNVAEQSTWPQDRVMLALDRMQQAKIFLRQNIQPRLLIEHVILALP</sequence>
<reference evidence="1 2" key="1">
    <citation type="journal article" date="2016" name="Nat. Commun.">
        <title>Thousands of microbial genomes shed light on interconnected biogeochemical processes in an aquifer system.</title>
        <authorList>
            <person name="Anantharaman K."/>
            <person name="Brown C.T."/>
            <person name="Hug L.A."/>
            <person name="Sharon I."/>
            <person name="Castelle C.J."/>
            <person name="Probst A.J."/>
            <person name="Thomas B.C."/>
            <person name="Singh A."/>
            <person name="Wilkins M.J."/>
            <person name="Karaoz U."/>
            <person name="Brodie E.L."/>
            <person name="Williams K.H."/>
            <person name="Hubbard S.S."/>
            <person name="Banfield J.F."/>
        </authorList>
    </citation>
    <scope>NUCLEOTIDE SEQUENCE [LARGE SCALE GENOMIC DNA]</scope>
</reference>
<dbReference type="PANTHER" id="PTHR11669">
    <property type="entry name" value="REPLICATION FACTOR C / DNA POLYMERASE III GAMMA-TAU SUBUNIT"/>
    <property type="match status" value="1"/>
</dbReference>
<dbReference type="Pfam" id="PF13177">
    <property type="entry name" value="DNA_pol3_delta2"/>
    <property type="match status" value="1"/>
</dbReference>
<dbReference type="InterPro" id="IPR027417">
    <property type="entry name" value="P-loop_NTPase"/>
</dbReference>
<proteinExistence type="predicted"/>
<name>A0A1F6M0T6_9BACT</name>
<dbReference type="AlphaFoldDB" id="A0A1F6M0T6"/>